<name>S7RLJ0_GLOTA</name>
<gene>
    <name evidence="4" type="ORF">GLOTRDRAFT_17384</name>
</gene>
<dbReference type="GeneID" id="19304932"/>
<keyword evidence="1 2" id="KW-0732">Signal</keyword>
<sequence>MVSIRYTLAAAAALFGVANADLSILAPGGPNLWWVASSTNTLLWTCKDSQYQNFTILVANSNPSILSAPQAIIAVQNNYDCSKTITDSQSGYPPATGYTVQLANPLNSTEIYAQSQEFEIKPLGSAYPASSA</sequence>
<dbReference type="InterPro" id="IPR018466">
    <property type="entry name" value="Kre9/Knh1-like_N"/>
</dbReference>
<feature type="chain" id="PRO_5004544127" description="Yeast cell wall synthesis Kre9/Knh1-like N-terminal domain-containing protein" evidence="2">
    <location>
        <begin position="21"/>
        <end position="132"/>
    </location>
</feature>
<dbReference type="OrthoDB" id="2576580at2759"/>
<protein>
    <recommendedName>
        <fullName evidence="3">Yeast cell wall synthesis Kre9/Knh1-like N-terminal domain-containing protein</fullName>
    </recommendedName>
</protein>
<evidence type="ECO:0000256" key="2">
    <source>
        <dbReference type="SAM" id="SignalP"/>
    </source>
</evidence>
<accession>S7RLJ0</accession>
<evidence type="ECO:0000259" key="3">
    <source>
        <dbReference type="Pfam" id="PF10342"/>
    </source>
</evidence>
<dbReference type="AlphaFoldDB" id="S7RLJ0"/>
<dbReference type="Pfam" id="PF10342">
    <property type="entry name" value="Kre9_KNH"/>
    <property type="match status" value="1"/>
</dbReference>
<evidence type="ECO:0000313" key="5">
    <source>
        <dbReference type="Proteomes" id="UP000030669"/>
    </source>
</evidence>
<evidence type="ECO:0000256" key="1">
    <source>
        <dbReference type="ARBA" id="ARBA00022729"/>
    </source>
</evidence>
<feature type="non-terminal residue" evidence="4">
    <location>
        <position position="132"/>
    </location>
</feature>
<dbReference type="Proteomes" id="UP000030669">
    <property type="component" value="Unassembled WGS sequence"/>
</dbReference>
<evidence type="ECO:0000313" key="4">
    <source>
        <dbReference type="EMBL" id="EPQ53529.1"/>
    </source>
</evidence>
<organism evidence="4 5">
    <name type="scientific">Gloeophyllum trabeum (strain ATCC 11539 / FP-39264 / Madison 617)</name>
    <name type="common">Brown rot fungus</name>
    <dbReference type="NCBI Taxonomy" id="670483"/>
    <lineage>
        <taxon>Eukaryota</taxon>
        <taxon>Fungi</taxon>
        <taxon>Dikarya</taxon>
        <taxon>Basidiomycota</taxon>
        <taxon>Agaricomycotina</taxon>
        <taxon>Agaricomycetes</taxon>
        <taxon>Gloeophyllales</taxon>
        <taxon>Gloeophyllaceae</taxon>
        <taxon>Gloeophyllum</taxon>
    </lineage>
</organism>
<dbReference type="eggNOG" id="ENOG502SF7M">
    <property type="taxonomic scope" value="Eukaryota"/>
</dbReference>
<dbReference type="EMBL" id="KB469305">
    <property type="protein sequence ID" value="EPQ53529.1"/>
    <property type="molecule type" value="Genomic_DNA"/>
</dbReference>
<dbReference type="HOGENOM" id="CLU_099094_1_0_1"/>
<reference evidence="4 5" key="1">
    <citation type="journal article" date="2012" name="Science">
        <title>The Paleozoic origin of enzymatic lignin decomposition reconstructed from 31 fungal genomes.</title>
        <authorList>
            <person name="Floudas D."/>
            <person name="Binder M."/>
            <person name="Riley R."/>
            <person name="Barry K."/>
            <person name="Blanchette R.A."/>
            <person name="Henrissat B."/>
            <person name="Martinez A.T."/>
            <person name="Otillar R."/>
            <person name="Spatafora J.W."/>
            <person name="Yadav J.S."/>
            <person name="Aerts A."/>
            <person name="Benoit I."/>
            <person name="Boyd A."/>
            <person name="Carlson A."/>
            <person name="Copeland A."/>
            <person name="Coutinho P.M."/>
            <person name="de Vries R.P."/>
            <person name="Ferreira P."/>
            <person name="Findley K."/>
            <person name="Foster B."/>
            <person name="Gaskell J."/>
            <person name="Glotzer D."/>
            <person name="Gorecki P."/>
            <person name="Heitman J."/>
            <person name="Hesse C."/>
            <person name="Hori C."/>
            <person name="Igarashi K."/>
            <person name="Jurgens J.A."/>
            <person name="Kallen N."/>
            <person name="Kersten P."/>
            <person name="Kohler A."/>
            <person name="Kuees U."/>
            <person name="Kumar T.K.A."/>
            <person name="Kuo A."/>
            <person name="LaButti K."/>
            <person name="Larrondo L.F."/>
            <person name="Lindquist E."/>
            <person name="Ling A."/>
            <person name="Lombard V."/>
            <person name="Lucas S."/>
            <person name="Lundell T."/>
            <person name="Martin R."/>
            <person name="McLaughlin D.J."/>
            <person name="Morgenstern I."/>
            <person name="Morin E."/>
            <person name="Murat C."/>
            <person name="Nagy L.G."/>
            <person name="Nolan M."/>
            <person name="Ohm R.A."/>
            <person name="Patyshakuliyeva A."/>
            <person name="Rokas A."/>
            <person name="Ruiz-Duenas F.J."/>
            <person name="Sabat G."/>
            <person name="Salamov A."/>
            <person name="Samejima M."/>
            <person name="Schmutz J."/>
            <person name="Slot J.C."/>
            <person name="St John F."/>
            <person name="Stenlid J."/>
            <person name="Sun H."/>
            <person name="Sun S."/>
            <person name="Syed K."/>
            <person name="Tsang A."/>
            <person name="Wiebenga A."/>
            <person name="Young D."/>
            <person name="Pisabarro A."/>
            <person name="Eastwood D.C."/>
            <person name="Martin F."/>
            <person name="Cullen D."/>
            <person name="Grigoriev I.V."/>
            <person name="Hibbett D.S."/>
        </authorList>
    </citation>
    <scope>NUCLEOTIDE SEQUENCE [LARGE SCALE GENOMIC DNA]</scope>
    <source>
        <strain evidence="4 5">ATCC 11539</strain>
    </source>
</reference>
<keyword evidence="5" id="KW-1185">Reference proteome</keyword>
<proteinExistence type="predicted"/>
<feature type="domain" description="Yeast cell wall synthesis Kre9/Knh1-like N-terminal" evidence="3">
    <location>
        <begin position="34"/>
        <end position="120"/>
    </location>
</feature>
<feature type="signal peptide" evidence="2">
    <location>
        <begin position="1"/>
        <end position="20"/>
    </location>
</feature>
<dbReference type="KEGG" id="gtr:GLOTRDRAFT_17384"/>
<dbReference type="OMA" id="LWWVAQS"/>
<dbReference type="RefSeq" id="XP_007867681.1">
    <property type="nucleotide sequence ID" value="XM_007869490.1"/>
</dbReference>